<dbReference type="RefSeq" id="WP_189213021.1">
    <property type="nucleotide sequence ID" value="NZ_BMRB01000005.1"/>
</dbReference>
<dbReference type="AlphaFoldDB" id="A0A918GNE4"/>
<dbReference type="Pfam" id="PF26345">
    <property type="entry name" value="ScoMcrA_N"/>
    <property type="match status" value="1"/>
</dbReference>
<dbReference type="GO" id="GO:0061630">
    <property type="term" value="F:ubiquitin protein ligase activity"/>
    <property type="evidence" value="ECO:0007669"/>
    <property type="project" value="TreeGrafter"/>
</dbReference>
<evidence type="ECO:0000259" key="1">
    <source>
        <dbReference type="PROSITE" id="PS51015"/>
    </source>
</evidence>
<dbReference type="InterPro" id="IPR058807">
    <property type="entry name" value="ScoMcrA_N"/>
</dbReference>
<evidence type="ECO:0000313" key="3">
    <source>
        <dbReference type="Proteomes" id="UP000660680"/>
    </source>
</evidence>
<reference evidence="2" key="2">
    <citation type="submission" date="2020-09" db="EMBL/GenBank/DDBJ databases">
        <authorList>
            <person name="Sun Q."/>
            <person name="Ohkuma M."/>
        </authorList>
    </citation>
    <scope>NUCLEOTIDE SEQUENCE</scope>
    <source>
        <strain evidence="2">JCM 3276</strain>
    </source>
</reference>
<comment type="caution">
    <text evidence="2">The sequence shown here is derived from an EMBL/GenBank/DDBJ whole genome shotgun (WGS) entry which is preliminary data.</text>
</comment>
<evidence type="ECO:0000313" key="2">
    <source>
        <dbReference type="EMBL" id="GGS48809.1"/>
    </source>
</evidence>
<dbReference type="InterPro" id="IPR003615">
    <property type="entry name" value="HNH_nuc"/>
</dbReference>
<dbReference type="InterPro" id="IPR036987">
    <property type="entry name" value="SRA-YDG_sf"/>
</dbReference>
<dbReference type="Gene3D" id="2.30.280.10">
    <property type="entry name" value="SRA-YDG"/>
    <property type="match status" value="1"/>
</dbReference>
<protein>
    <recommendedName>
        <fullName evidence="1">YDG domain-containing protein</fullName>
    </recommendedName>
</protein>
<dbReference type="PANTHER" id="PTHR14140:SF27">
    <property type="entry name" value="OS04G0289800 PROTEIN"/>
    <property type="match status" value="1"/>
</dbReference>
<dbReference type="InterPro" id="IPR015947">
    <property type="entry name" value="PUA-like_sf"/>
</dbReference>
<dbReference type="InterPro" id="IPR045134">
    <property type="entry name" value="UHRF1/2-like"/>
</dbReference>
<reference evidence="2" key="1">
    <citation type="journal article" date="2014" name="Int. J. Syst. Evol. Microbiol.">
        <title>Complete genome sequence of Corynebacterium casei LMG S-19264T (=DSM 44701T), isolated from a smear-ripened cheese.</title>
        <authorList>
            <consortium name="US DOE Joint Genome Institute (JGI-PGF)"/>
            <person name="Walter F."/>
            <person name="Albersmeier A."/>
            <person name="Kalinowski J."/>
            <person name="Ruckert C."/>
        </authorList>
    </citation>
    <scope>NUCLEOTIDE SEQUENCE</scope>
    <source>
        <strain evidence="2">JCM 3276</strain>
    </source>
</reference>
<dbReference type="SMART" id="SM00466">
    <property type="entry name" value="SRA"/>
    <property type="match status" value="1"/>
</dbReference>
<dbReference type="Proteomes" id="UP000660680">
    <property type="component" value="Unassembled WGS sequence"/>
</dbReference>
<dbReference type="Pfam" id="PF13391">
    <property type="entry name" value="HNH_2"/>
    <property type="match status" value="1"/>
</dbReference>
<dbReference type="GO" id="GO:0044027">
    <property type="term" value="P:negative regulation of gene expression via chromosomal CpG island methylation"/>
    <property type="evidence" value="ECO:0007669"/>
    <property type="project" value="TreeGrafter"/>
</dbReference>
<dbReference type="GO" id="GO:0016567">
    <property type="term" value="P:protein ubiquitination"/>
    <property type="evidence" value="ECO:0007669"/>
    <property type="project" value="TreeGrafter"/>
</dbReference>
<sequence>MGLGEVTVESVRRAVAEFDRLGGDEFRSTYGFGPARKYVLVHEGRAYDSKAIVGVAHGFATGTFWRAADFTGGLASVVRVLQDLGFDVRTAEEHERAGFGEIAGQPAGTRYASREAASRAGVHLPLTESVCGTAAAGAESILVPADQEVDGEIIYAGQGEAGRDQSFKTPANAALLTSRLTGIPVRVLHGMREPGYRYLGLFRVVDAWRDVERKGHKVCQFRLTPVIDADKASSVAPEGTVKPGRRDSTVQRVVRSTVVSRYVKAMYSDTCQACRVRLMVGDRGYSEGAHIRPLGSGHDGPDVPQNVLCLCPNCHVLFDAGALVIDADLTVRVNGVSQGVLAVDEEHGIDVRHLAYHRERYGQQSEAE</sequence>
<dbReference type="InterPro" id="IPR003105">
    <property type="entry name" value="SRA_YDG"/>
</dbReference>
<gene>
    <name evidence="2" type="ORF">GCM10010171_49900</name>
</gene>
<organism evidence="2 3">
    <name type="scientific">Actinokineospora fastidiosa</name>
    <dbReference type="NCBI Taxonomy" id="1816"/>
    <lineage>
        <taxon>Bacteria</taxon>
        <taxon>Bacillati</taxon>
        <taxon>Actinomycetota</taxon>
        <taxon>Actinomycetes</taxon>
        <taxon>Pseudonocardiales</taxon>
        <taxon>Pseudonocardiaceae</taxon>
        <taxon>Actinokineospora</taxon>
    </lineage>
</organism>
<dbReference type="SUPFAM" id="SSF88697">
    <property type="entry name" value="PUA domain-like"/>
    <property type="match status" value="1"/>
</dbReference>
<dbReference type="EMBL" id="BMRB01000005">
    <property type="protein sequence ID" value="GGS48809.1"/>
    <property type="molecule type" value="Genomic_DNA"/>
</dbReference>
<accession>A0A918GNE4</accession>
<proteinExistence type="predicted"/>
<feature type="domain" description="YDG" evidence="1">
    <location>
        <begin position="100"/>
        <end position="225"/>
    </location>
</feature>
<dbReference type="Pfam" id="PF02182">
    <property type="entry name" value="SAD_SRA"/>
    <property type="match status" value="1"/>
</dbReference>
<name>A0A918GNE4_9PSEU</name>
<dbReference type="CDD" id="cd00085">
    <property type="entry name" value="HNHc"/>
    <property type="match status" value="1"/>
</dbReference>
<keyword evidence="3" id="KW-1185">Reference proteome</keyword>
<dbReference type="PROSITE" id="PS51015">
    <property type="entry name" value="YDG"/>
    <property type="match status" value="1"/>
</dbReference>
<dbReference type="PANTHER" id="PTHR14140">
    <property type="entry name" value="E3 UBIQUITIN-PROTEIN LIGASE UHRF-RELATED"/>
    <property type="match status" value="1"/>
</dbReference>